<protein>
    <submittedName>
        <fullName evidence="2">Uncharacterized protein</fullName>
    </submittedName>
</protein>
<dbReference type="Proteomes" id="UP001229421">
    <property type="component" value="Unassembled WGS sequence"/>
</dbReference>
<evidence type="ECO:0000256" key="1">
    <source>
        <dbReference type="SAM" id="Phobius"/>
    </source>
</evidence>
<proteinExistence type="predicted"/>
<reference evidence="2" key="1">
    <citation type="journal article" date="2023" name="bioRxiv">
        <title>Improved chromosome-level genome assembly for marigold (Tagetes erecta).</title>
        <authorList>
            <person name="Jiang F."/>
            <person name="Yuan L."/>
            <person name="Wang S."/>
            <person name="Wang H."/>
            <person name="Xu D."/>
            <person name="Wang A."/>
            <person name="Fan W."/>
        </authorList>
    </citation>
    <scope>NUCLEOTIDE SEQUENCE</scope>
    <source>
        <strain evidence="2">WSJ</strain>
        <tissue evidence="2">Leaf</tissue>
    </source>
</reference>
<evidence type="ECO:0000313" key="3">
    <source>
        <dbReference type="Proteomes" id="UP001229421"/>
    </source>
</evidence>
<name>A0AAD8JKQ1_TARER</name>
<sequence length="84" mass="9941">MKRAYSSLLPQSSSLSSSLLNLQRCYHNHLHRLLLLLCVIDLYFIFFTSKDLIFTNRFPKLFDDGRRCKVAKWRLGNWSKCLVC</sequence>
<feature type="transmembrane region" description="Helical" evidence="1">
    <location>
        <begin position="29"/>
        <end position="47"/>
    </location>
</feature>
<gene>
    <name evidence="2" type="ORF">QVD17_41575</name>
</gene>
<comment type="caution">
    <text evidence="2">The sequence shown here is derived from an EMBL/GenBank/DDBJ whole genome shotgun (WGS) entry which is preliminary data.</text>
</comment>
<keyword evidence="3" id="KW-1185">Reference proteome</keyword>
<keyword evidence="1" id="KW-0812">Transmembrane</keyword>
<organism evidence="2 3">
    <name type="scientific">Tagetes erecta</name>
    <name type="common">African marigold</name>
    <dbReference type="NCBI Taxonomy" id="13708"/>
    <lineage>
        <taxon>Eukaryota</taxon>
        <taxon>Viridiplantae</taxon>
        <taxon>Streptophyta</taxon>
        <taxon>Embryophyta</taxon>
        <taxon>Tracheophyta</taxon>
        <taxon>Spermatophyta</taxon>
        <taxon>Magnoliopsida</taxon>
        <taxon>eudicotyledons</taxon>
        <taxon>Gunneridae</taxon>
        <taxon>Pentapetalae</taxon>
        <taxon>asterids</taxon>
        <taxon>campanulids</taxon>
        <taxon>Asterales</taxon>
        <taxon>Asteraceae</taxon>
        <taxon>Asteroideae</taxon>
        <taxon>Heliantheae alliance</taxon>
        <taxon>Tageteae</taxon>
        <taxon>Tagetes</taxon>
    </lineage>
</organism>
<keyword evidence="1" id="KW-1133">Transmembrane helix</keyword>
<accession>A0AAD8JKQ1</accession>
<dbReference type="AlphaFoldDB" id="A0AAD8JKQ1"/>
<keyword evidence="1" id="KW-0472">Membrane</keyword>
<evidence type="ECO:0000313" key="2">
    <source>
        <dbReference type="EMBL" id="KAK1406282.1"/>
    </source>
</evidence>
<dbReference type="EMBL" id="JAUHHV010000012">
    <property type="protein sequence ID" value="KAK1406282.1"/>
    <property type="molecule type" value="Genomic_DNA"/>
</dbReference>